<protein>
    <recommendedName>
        <fullName evidence="5">F1F0-ATPase inhibitor protein</fullName>
    </recommendedName>
</protein>
<proteinExistence type="predicted"/>
<sequence length="120" mass="12566">MAAAKAARMSCRYVLRRFSSGGKVLSEEEKAAENIYIKKVEQEKLEKLARKGVKPGEQPPSATGASPADATSSGPAGSSGTDVSPDKSRNYGVLAGAFAAVAALGWYISSKSNKTEEVQK</sequence>
<reference evidence="3" key="1">
    <citation type="submission" date="2017-07" db="EMBL/GenBank/DDBJ databases">
        <title>Taro Niue Genome Assembly and Annotation.</title>
        <authorList>
            <person name="Atibalentja N."/>
            <person name="Keating K."/>
            <person name="Fields C.J."/>
        </authorList>
    </citation>
    <scope>NUCLEOTIDE SEQUENCE</scope>
    <source>
        <strain evidence="3">Niue_2</strain>
        <tissue evidence="3">Leaf</tissue>
    </source>
</reference>
<comment type="caution">
    <text evidence="3">The sequence shown here is derived from an EMBL/GenBank/DDBJ whole genome shotgun (WGS) entry which is preliminary data.</text>
</comment>
<keyword evidence="2" id="KW-0812">Transmembrane</keyword>
<keyword evidence="2" id="KW-0472">Membrane</keyword>
<organism evidence="3 4">
    <name type="scientific">Colocasia esculenta</name>
    <name type="common">Wild taro</name>
    <name type="synonym">Arum esculentum</name>
    <dbReference type="NCBI Taxonomy" id="4460"/>
    <lineage>
        <taxon>Eukaryota</taxon>
        <taxon>Viridiplantae</taxon>
        <taxon>Streptophyta</taxon>
        <taxon>Embryophyta</taxon>
        <taxon>Tracheophyta</taxon>
        <taxon>Spermatophyta</taxon>
        <taxon>Magnoliopsida</taxon>
        <taxon>Liliopsida</taxon>
        <taxon>Araceae</taxon>
        <taxon>Aroideae</taxon>
        <taxon>Colocasieae</taxon>
        <taxon>Colocasia</taxon>
    </lineage>
</organism>
<accession>A0A843TPQ7</accession>
<evidence type="ECO:0000313" key="3">
    <source>
        <dbReference type="EMBL" id="MQL73021.1"/>
    </source>
</evidence>
<dbReference type="OrthoDB" id="1932250at2759"/>
<dbReference type="EMBL" id="NMUH01000150">
    <property type="protein sequence ID" value="MQL73021.1"/>
    <property type="molecule type" value="Genomic_DNA"/>
</dbReference>
<keyword evidence="2" id="KW-1133">Transmembrane helix</keyword>
<feature type="transmembrane region" description="Helical" evidence="2">
    <location>
        <begin position="91"/>
        <end position="108"/>
    </location>
</feature>
<evidence type="ECO:0000256" key="2">
    <source>
        <dbReference type="SAM" id="Phobius"/>
    </source>
</evidence>
<dbReference type="PANTHER" id="PTHR33878:SF1">
    <property type="entry name" value="OS08G0559000 PROTEIN"/>
    <property type="match status" value="1"/>
</dbReference>
<dbReference type="AlphaFoldDB" id="A0A843TPQ7"/>
<feature type="region of interest" description="Disordered" evidence="1">
    <location>
        <begin position="48"/>
        <end position="86"/>
    </location>
</feature>
<dbReference type="SMR" id="A0A843TPQ7"/>
<name>A0A843TPQ7_COLES</name>
<dbReference type="InterPro" id="IPR045284">
    <property type="entry name" value="At2g27730-like"/>
</dbReference>
<dbReference type="Proteomes" id="UP000652761">
    <property type="component" value="Unassembled WGS sequence"/>
</dbReference>
<feature type="compositionally biased region" description="Low complexity" evidence="1">
    <location>
        <begin position="59"/>
        <end position="82"/>
    </location>
</feature>
<gene>
    <name evidence="3" type="ORF">Taro_005374</name>
</gene>
<evidence type="ECO:0008006" key="5">
    <source>
        <dbReference type="Google" id="ProtNLM"/>
    </source>
</evidence>
<keyword evidence="4" id="KW-1185">Reference proteome</keyword>
<evidence type="ECO:0000313" key="4">
    <source>
        <dbReference type="Proteomes" id="UP000652761"/>
    </source>
</evidence>
<dbReference type="PANTHER" id="PTHR33878">
    <property type="entry name" value="OS08G0559000 PROTEIN"/>
    <property type="match status" value="1"/>
</dbReference>
<evidence type="ECO:0000256" key="1">
    <source>
        <dbReference type="SAM" id="MobiDB-lite"/>
    </source>
</evidence>